<dbReference type="Pfam" id="PF04245">
    <property type="entry name" value="NA37"/>
    <property type="match status" value="1"/>
</dbReference>
<comment type="subcellular location">
    <subcellularLocation>
        <location evidence="1">Cytoplasm</location>
        <location evidence="1">Nucleoid</location>
    </subcellularLocation>
</comment>
<comment type="similarity">
    <text evidence="2">Belongs to the YejK family.</text>
</comment>
<evidence type="ECO:0008006" key="6">
    <source>
        <dbReference type="Google" id="ProtNLM"/>
    </source>
</evidence>
<evidence type="ECO:0000256" key="1">
    <source>
        <dbReference type="ARBA" id="ARBA00004453"/>
    </source>
</evidence>
<comment type="caution">
    <text evidence="4">The sequence shown here is derived from an EMBL/GenBank/DDBJ whole genome shotgun (WGS) entry which is preliminary data.</text>
</comment>
<name>A0A918NJR5_9GAMM</name>
<dbReference type="GO" id="GO:0003690">
    <property type="term" value="F:double-stranded DNA binding"/>
    <property type="evidence" value="ECO:0007669"/>
    <property type="project" value="TreeGrafter"/>
</dbReference>
<reference evidence="4" key="2">
    <citation type="submission" date="2020-09" db="EMBL/GenBank/DDBJ databases">
        <authorList>
            <person name="Sun Q."/>
            <person name="Kim S."/>
        </authorList>
    </citation>
    <scope>NUCLEOTIDE SEQUENCE</scope>
    <source>
        <strain evidence="4">KCTC 22169</strain>
    </source>
</reference>
<evidence type="ECO:0000256" key="2">
    <source>
        <dbReference type="ARBA" id="ARBA00009035"/>
    </source>
</evidence>
<sequence>MPMTNLIVHQLTRTDTKTDLHLQDAELSLDDHAITLLAEVKSSFAARASKRYGGFSEEAGHFKALTGQWQQNSIPFKSFTHQIMERLAVTLEQGGLESTGHWLFAEEEIEAGRQFWFFQLRHKDGLALTHDLQLSESRILDYSRLGFGLCLDLTALADPNEKQYLTVSFGFGDKALQDGLVDFVDFVATVDTSADTEAFMAVVDAFSTQLPPEKGQNYRKKAVEFCMEQDKLGEPVSVRTLSEELQTEADASISQYIEEAKPDVKEAFIPDRKSLKKYIRYSGRSKDVSISFSNDTLGRDIQFDEQNERLIINEIPSSLLKQLKSGSDG</sequence>
<accession>A0A918NJR5</accession>
<organism evidence="4 5">
    <name type="scientific">Saccharospirillum salsuginis</name>
    <dbReference type="NCBI Taxonomy" id="418750"/>
    <lineage>
        <taxon>Bacteria</taxon>
        <taxon>Pseudomonadati</taxon>
        <taxon>Pseudomonadota</taxon>
        <taxon>Gammaproteobacteria</taxon>
        <taxon>Oceanospirillales</taxon>
        <taxon>Saccharospirillaceae</taxon>
        <taxon>Saccharospirillum</taxon>
    </lineage>
</organism>
<dbReference type="Proteomes" id="UP000626148">
    <property type="component" value="Unassembled WGS sequence"/>
</dbReference>
<dbReference type="InterPro" id="IPR007358">
    <property type="entry name" value="Nucleoid_associated_NdpA"/>
</dbReference>
<dbReference type="EMBL" id="BMXR01000016">
    <property type="protein sequence ID" value="GGX72770.1"/>
    <property type="molecule type" value="Genomic_DNA"/>
</dbReference>
<evidence type="ECO:0000256" key="3">
    <source>
        <dbReference type="ARBA" id="ARBA00022490"/>
    </source>
</evidence>
<keyword evidence="5" id="KW-1185">Reference proteome</keyword>
<dbReference type="GO" id="GO:0003727">
    <property type="term" value="F:single-stranded RNA binding"/>
    <property type="evidence" value="ECO:0007669"/>
    <property type="project" value="TreeGrafter"/>
</dbReference>
<dbReference type="AlphaFoldDB" id="A0A918NJR5"/>
<reference evidence="4" key="1">
    <citation type="journal article" date="2014" name="Int. J. Syst. Evol. Microbiol.">
        <title>Complete genome sequence of Corynebacterium casei LMG S-19264T (=DSM 44701T), isolated from a smear-ripened cheese.</title>
        <authorList>
            <consortium name="US DOE Joint Genome Institute (JGI-PGF)"/>
            <person name="Walter F."/>
            <person name="Albersmeier A."/>
            <person name="Kalinowski J."/>
            <person name="Ruckert C."/>
        </authorList>
    </citation>
    <scope>NUCLEOTIDE SEQUENCE</scope>
    <source>
        <strain evidence="4">KCTC 22169</strain>
    </source>
</reference>
<proteinExistence type="inferred from homology"/>
<dbReference type="PANTHER" id="PTHR38772:SF1">
    <property type="entry name" value="NUCLEOID-ASSOCIATED PROTEIN YEJK"/>
    <property type="match status" value="1"/>
</dbReference>
<gene>
    <name evidence="4" type="ORF">GCM10007392_45120</name>
</gene>
<evidence type="ECO:0000313" key="5">
    <source>
        <dbReference type="Proteomes" id="UP000626148"/>
    </source>
</evidence>
<dbReference type="GO" id="GO:0043590">
    <property type="term" value="C:bacterial nucleoid"/>
    <property type="evidence" value="ECO:0007669"/>
    <property type="project" value="TreeGrafter"/>
</dbReference>
<dbReference type="PANTHER" id="PTHR38772">
    <property type="match status" value="1"/>
</dbReference>
<evidence type="ECO:0000313" key="4">
    <source>
        <dbReference type="EMBL" id="GGX72770.1"/>
    </source>
</evidence>
<keyword evidence="3" id="KW-0963">Cytoplasm</keyword>
<protein>
    <recommendedName>
        <fullName evidence="6">Nucleoid-associated protein</fullName>
    </recommendedName>
</protein>